<protein>
    <recommendedName>
        <fullName evidence="14">Cystinosin</fullName>
    </recommendedName>
</protein>
<comment type="catalytic activity">
    <reaction evidence="10">
        <text>L-cystine(out) + H(+)(out) = L-cystine(in) + H(+)(in)</text>
        <dbReference type="Rhea" id="RHEA:66172"/>
        <dbReference type="ChEBI" id="CHEBI:15378"/>
        <dbReference type="ChEBI" id="CHEBI:35491"/>
    </reaction>
    <physiologicalReaction direction="left-to-right" evidence="10">
        <dbReference type="Rhea" id="RHEA:66173"/>
    </physiologicalReaction>
</comment>
<feature type="transmembrane region" description="Helical" evidence="11">
    <location>
        <begin position="128"/>
        <end position="148"/>
    </location>
</feature>
<keyword evidence="4 11" id="KW-0812">Transmembrane</keyword>
<feature type="transmembrane region" description="Helical" evidence="11">
    <location>
        <begin position="89"/>
        <end position="108"/>
    </location>
</feature>
<evidence type="ECO:0000256" key="9">
    <source>
        <dbReference type="ARBA" id="ARBA00023228"/>
    </source>
</evidence>
<evidence type="ECO:0000256" key="5">
    <source>
        <dbReference type="ARBA" id="ARBA00022737"/>
    </source>
</evidence>
<dbReference type="PANTHER" id="PTHR13131:SF5">
    <property type="entry name" value="CYSTINOSIN"/>
    <property type="match status" value="1"/>
</dbReference>
<sequence length="280" mass="30747">MAGGFLPFVSAAFGWIYFVAWSASFYPQALLNWRRRSTSGTTVAFPFLNCFGFTAYFASNAVFYYSPVVRAQYAARHGGLTPTVQLNDIVFALHGLALSLVVTSQYFFARSLWGFAPSRGASPSRPILGISAGCVAGVVVTVLVVLLAPRTGDPAVDWCELDVVYAVGYVKVVVTLVKYTPQMVANYRNKSTKGWSIWQILLDVLGGVLSVAQQGIDSYLQHDWSGITGNPVKFVLGNASMAYDGVFIWQHYVLYPERPANATEDEERRLLGEGGERRID</sequence>
<dbReference type="GO" id="GO:0015293">
    <property type="term" value="F:symporter activity"/>
    <property type="evidence" value="ECO:0007669"/>
    <property type="project" value="UniProtKB-KW"/>
</dbReference>
<gene>
    <name evidence="12" type="ORF">CBYS24578_00002728</name>
</gene>
<comment type="subcellular location">
    <subcellularLocation>
        <location evidence="1">Lysosome membrane</location>
        <topology evidence="1">Multi-pass membrane protein</topology>
    </subcellularLocation>
</comment>
<accession>A0A9N9URV7</accession>
<dbReference type="Proteomes" id="UP000754883">
    <property type="component" value="Unassembled WGS sequence"/>
</dbReference>
<evidence type="ECO:0000256" key="6">
    <source>
        <dbReference type="ARBA" id="ARBA00022847"/>
    </source>
</evidence>
<reference evidence="13" key="1">
    <citation type="submission" date="2019-06" db="EMBL/GenBank/DDBJ databases">
        <authorList>
            <person name="Broberg M."/>
        </authorList>
    </citation>
    <scope>NUCLEOTIDE SEQUENCE [LARGE SCALE GENOMIC DNA]</scope>
</reference>
<dbReference type="OrthoDB" id="75720at2759"/>
<dbReference type="GO" id="GO:0000324">
    <property type="term" value="C:fungal-type vacuole"/>
    <property type="evidence" value="ECO:0007669"/>
    <property type="project" value="TreeGrafter"/>
</dbReference>
<keyword evidence="7 11" id="KW-1133">Transmembrane helix</keyword>
<evidence type="ECO:0000313" key="13">
    <source>
        <dbReference type="Proteomes" id="UP000754883"/>
    </source>
</evidence>
<evidence type="ECO:0000256" key="4">
    <source>
        <dbReference type="ARBA" id="ARBA00022692"/>
    </source>
</evidence>
<keyword evidence="13" id="KW-1185">Reference proteome</keyword>
<evidence type="ECO:0000256" key="2">
    <source>
        <dbReference type="ARBA" id="ARBA00006855"/>
    </source>
</evidence>
<keyword evidence="6" id="KW-0769">Symport</keyword>
<evidence type="ECO:0000256" key="11">
    <source>
        <dbReference type="SAM" id="Phobius"/>
    </source>
</evidence>
<reference evidence="12 13" key="2">
    <citation type="submission" date="2021-10" db="EMBL/GenBank/DDBJ databases">
        <authorList>
            <person name="Piombo E."/>
        </authorList>
    </citation>
    <scope>NUCLEOTIDE SEQUENCE [LARGE SCALE GENOMIC DNA]</scope>
</reference>
<dbReference type="PANTHER" id="PTHR13131">
    <property type="entry name" value="CYSTINOSIN"/>
    <property type="match status" value="1"/>
</dbReference>
<name>A0A9N9URV7_9HYPO</name>
<dbReference type="Gene3D" id="1.20.1280.290">
    <property type="match status" value="2"/>
</dbReference>
<proteinExistence type="inferred from homology"/>
<comment type="similarity">
    <text evidence="2">Belongs to the cystinosin family.</text>
</comment>
<keyword evidence="3" id="KW-0813">Transport</keyword>
<feature type="transmembrane region" description="Helical" evidence="11">
    <location>
        <begin position="12"/>
        <end position="31"/>
    </location>
</feature>
<organism evidence="12 13">
    <name type="scientific">Clonostachys byssicola</name>
    <dbReference type="NCBI Taxonomy" id="160290"/>
    <lineage>
        <taxon>Eukaryota</taxon>
        <taxon>Fungi</taxon>
        <taxon>Dikarya</taxon>
        <taxon>Ascomycota</taxon>
        <taxon>Pezizomycotina</taxon>
        <taxon>Sordariomycetes</taxon>
        <taxon>Hypocreomycetidae</taxon>
        <taxon>Hypocreales</taxon>
        <taxon>Bionectriaceae</taxon>
        <taxon>Clonostachys</taxon>
    </lineage>
</organism>
<evidence type="ECO:0000256" key="8">
    <source>
        <dbReference type="ARBA" id="ARBA00023136"/>
    </source>
</evidence>
<feature type="transmembrane region" description="Helical" evidence="11">
    <location>
        <begin position="163"/>
        <end position="180"/>
    </location>
</feature>
<dbReference type="AlphaFoldDB" id="A0A9N9URV7"/>
<evidence type="ECO:0000313" key="12">
    <source>
        <dbReference type="EMBL" id="CAG9999815.1"/>
    </source>
</evidence>
<keyword evidence="9" id="KW-0458">Lysosome</keyword>
<dbReference type="FunFam" id="1.20.1280.290:FF:000016">
    <property type="entry name" value="Cystinosin homolog"/>
    <property type="match status" value="1"/>
</dbReference>
<evidence type="ECO:0000256" key="7">
    <source>
        <dbReference type="ARBA" id="ARBA00022989"/>
    </source>
</evidence>
<evidence type="ECO:0008006" key="14">
    <source>
        <dbReference type="Google" id="ProtNLM"/>
    </source>
</evidence>
<feature type="transmembrane region" description="Helical" evidence="11">
    <location>
        <begin position="43"/>
        <end position="65"/>
    </location>
</feature>
<evidence type="ECO:0000256" key="10">
    <source>
        <dbReference type="ARBA" id="ARBA00048473"/>
    </source>
</evidence>
<comment type="caution">
    <text evidence="12">The sequence shown here is derived from an EMBL/GenBank/DDBJ whole genome shotgun (WGS) entry which is preliminary data.</text>
</comment>
<evidence type="ECO:0000256" key="1">
    <source>
        <dbReference type="ARBA" id="ARBA00004155"/>
    </source>
</evidence>
<keyword evidence="8 11" id="KW-0472">Membrane</keyword>
<dbReference type="EMBL" id="CABFNO020001553">
    <property type="protein sequence ID" value="CAG9999815.1"/>
    <property type="molecule type" value="Genomic_DNA"/>
</dbReference>
<dbReference type="InterPro" id="IPR005282">
    <property type="entry name" value="LC_transporter"/>
</dbReference>
<dbReference type="GO" id="GO:0005774">
    <property type="term" value="C:vacuolar membrane"/>
    <property type="evidence" value="ECO:0007669"/>
    <property type="project" value="TreeGrafter"/>
</dbReference>
<dbReference type="SMART" id="SM00679">
    <property type="entry name" value="CTNS"/>
    <property type="match status" value="2"/>
</dbReference>
<evidence type="ECO:0000256" key="3">
    <source>
        <dbReference type="ARBA" id="ARBA00022448"/>
    </source>
</evidence>
<keyword evidence="5" id="KW-0677">Repeat</keyword>
<dbReference type="GO" id="GO:0015184">
    <property type="term" value="F:L-cystine transmembrane transporter activity"/>
    <property type="evidence" value="ECO:0007669"/>
    <property type="project" value="TreeGrafter"/>
</dbReference>
<dbReference type="InterPro" id="IPR006603">
    <property type="entry name" value="PQ-loop_rpt"/>
</dbReference>
<dbReference type="Pfam" id="PF04193">
    <property type="entry name" value="PQ-loop"/>
    <property type="match status" value="2"/>
</dbReference>